<dbReference type="GO" id="GO:0005737">
    <property type="term" value="C:cytoplasm"/>
    <property type="evidence" value="ECO:0007669"/>
    <property type="project" value="InterPro"/>
</dbReference>
<dbReference type="OrthoDB" id="9793421at2"/>
<feature type="domain" description="CheB-type methylesterase" evidence="5">
    <location>
        <begin position="4"/>
        <end position="196"/>
    </location>
</feature>
<dbReference type="SUPFAM" id="SSF52738">
    <property type="entry name" value="Methylesterase CheB, C-terminal domain"/>
    <property type="match status" value="1"/>
</dbReference>
<name>A0A323UUU7_9RHOO</name>
<accession>A0A323UUU7</accession>
<dbReference type="Proteomes" id="UP000248259">
    <property type="component" value="Unassembled WGS sequence"/>
</dbReference>
<dbReference type="GO" id="GO:0006935">
    <property type="term" value="P:chemotaxis"/>
    <property type="evidence" value="ECO:0007669"/>
    <property type="project" value="UniProtKB-UniRule"/>
</dbReference>
<dbReference type="GO" id="GO:0008984">
    <property type="term" value="F:protein-glutamate methylesterase activity"/>
    <property type="evidence" value="ECO:0007669"/>
    <property type="project" value="UniProtKB-EC"/>
</dbReference>
<dbReference type="InterPro" id="IPR035909">
    <property type="entry name" value="CheB_C"/>
</dbReference>
<dbReference type="CDD" id="cd16432">
    <property type="entry name" value="CheB_Rec"/>
    <property type="match status" value="1"/>
</dbReference>
<keyword evidence="7" id="KW-1185">Reference proteome</keyword>
<protein>
    <recommendedName>
        <fullName evidence="2">protein-glutamate methylesterase</fullName>
        <ecNumber evidence="2">3.1.1.61</ecNumber>
    </recommendedName>
</protein>
<keyword evidence="1 4" id="KW-0378">Hydrolase</keyword>
<dbReference type="PROSITE" id="PS50122">
    <property type="entry name" value="CHEB"/>
    <property type="match status" value="1"/>
</dbReference>
<dbReference type="AlphaFoldDB" id="A0A323UUU7"/>
<feature type="active site" evidence="4">
    <location>
        <position position="42"/>
    </location>
</feature>
<evidence type="ECO:0000256" key="3">
    <source>
        <dbReference type="ARBA" id="ARBA00048267"/>
    </source>
</evidence>
<dbReference type="RefSeq" id="WP_110526191.1">
    <property type="nucleotide sequence ID" value="NZ_QKOE01000011.1"/>
</dbReference>
<dbReference type="Pfam" id="PF01339">
    <property type="entry name" value="CheB_methylest"/>
    <property type="match status" value="1"/>
</dbReference>
<evidence type="ECO:0000259" key="5">
    <source>
        <dbReference type="PROSITE" id="PS50122"/>
    </source>
</evidence>
<dbReference type="Gene3D" id="3.40.50.180">
    <property type="entry name" value="Methylesterase CheB, C-terminal domain"/>
    <property type="match status" value="1"/>
</dbReference>
<dbReference type="PANTHER" id="PTHR42872:SF6">
    <property type="entry name" value="PROTEIN-GLUTAMATE METHYLESTERASE_PROTEIN-GLUTAMINE GLUTAMINASE"/>
    <property type="match status" value="1"/>
</dbReference>
<dbReference type="InterPro" id="IPR000673">
    <property type="entry name" value="Sig_transdc_resp-reg_Me-estase"/>
</dbReference>
<feature type="active site" evidence="4">
    <location>
        <position position="138"/>
    </location>
</feature>
<keyword evidence="4" id="KW-0145">Chemotaxis</keyword>
<evidence type="ECO:0000256" key="4">
    <source>
        <dbReference type="PROSITE-ProRule" id="PRU00050"/>
    </source>
</evidence>
<reference evidence="6 7" key="1">
    <citation type="submission" date="2018-06" db="EMBL/GenBank/DDBJ databases">
        <title>Azoarcus communis strain SWub3 genome.</title>
        <authorList>
            <person name="Zorraquino Salvo V."/>
            <person name="Toubiana D."/>
            <person name="Blumwald E."/>
        </authorList>
    </citation>
    <scope>NUCLEOTIDE SEQUENCE [LARGE SCALE GENOMIC DNA]</scope>
    <source>
        <strain evidence="6 7">SWub3</strain>
    </source>
</reference>
<feature type="active site" evidence="4">
    <location>
        <position position="16"/>
    </location>
</feature>
<evidence type="ECO:0000313" key="6">
    <source>
        <dbReference type="EMBL" id="PZA15763.1"/>
    </source>
</evidence>
<dbReference type="EC" id="3.1.1.61" evidence="2"/>
<organism evidence="6 7">
    <name type="scientific">Parazoarcus communis SWub3 = DSM 12120</name>
    <dbReference type="NCBI Taxonomy" id="1121029"/>
    <lineage>
        <taxon>Bacteria</taxon>
        <taxon>Pseudomonadati</taxon>
        <taxon>Pseudomonadota</taxon>
        <taxon>Betaproteobacteria</taxon>
        <taxon>Rhodocyclales</taxon>
        <taxon>Zoogloeaceae</taxon>
        <taxon>Parazoarcus</taxon>
    </lineage>
</organism>
<dbReference type="PANTHER" id="PTHR42872">
    <property type="entry name" value="PROTEIN-GLUTAMATE METHYLESTERASE/PROTEIN-GLUTAMINE GLUTAMINASE"/>
    <property type="match status" value="1"/>
</dbReference>
<evidence type="ECO:0000256" key="2">
    <source>
        <dbReference type="ARBA" id="ARBA00039140"/>
    </source>
</evidence>
<dbReference type="EMBL" id="QKOE01000011">
    <property type="protein sequence ID" value="PZA15763.1"/>
    <property type="molecule type" value="Genomic_DNA"/>
</dbReference>
<comment type="catalytic activity">
    <reaction evidence="3">
        <text>[protein]-L-glutamate 5-O-methyl ester + H2O = L-glutamyl-[protein] + methanol + H(+)</text>
        <dbReference type="Rhea" id="RHEA:23236"/>
        <dbReference type="Rhea" id="RHEA-COMP:10208"/>
        <dbReference type="Rhea" id="RHEA-COMP:10311"/>
        <dbReference type="ChEBI" id="CHEBI:15377"/>
        <dbReference type="ChEBI" id="CHEBI:15378"/>
        <dbReference type="ChEBI" id="CHEBI:17790"/>
        <dbReference type="ChEBI" id="CHEBI:29973"/>
        <dbReference type="ChEBI" id="CHEBI:82795"/>
        <dbReference type="EC" id="3.1.1.61"/>
    </reaction>
</comment>
<evidence type="ECO:0000256" key="1">
    <source>
        <dbReference type="ARBA" id="ARBA00022801"/>
    </source>
</evidence>
<dbReference type="GO" id="GO:0000156">
    <property type="term" value="F:phosphorelay response regulator activity"/>
    <property type="evidence" value="ECO:0007669"/>
    <property type="project" value="InterPro"/>
</dbReference>
<gene>
    <name evidence="6" type="ORF">DNK49_14940</name>
</gene>
<sequence>MTLLSHSSPIVFIGASTGGTEAIKEVLTRLPANVPPVLIVQHMPAMFTASFAKRLDGLCAIHVKEAEQGERVLPGTAYIAPGHSHLSIARVGTAYHCEVEQSPPVNRHRPSVDVLFDSAARLVGRGAIGVLLTGMGKDGAQGLLHMQRAGAWTIAQDQDSSVVYGMPREAALLGAVNEVASLSDVAGRIMARLTAHAVKS</sequence>
<evidence type="ECO:0000313" key="7">
    <source>
        <dbReference type="Proteomes" id="UP000248259"/>
    </source>
</evidence>
<proteinExistence type="predicted"/>
<comment type="caution">
    <text evidence="6">The sequence shown here is derived from an EMBL/GenBank/DDBJ whole genome shotgun (WGS) entry which is preliminary data.</text>
</comment>